<keyword evidence="3" id="KW-1185">Reference proteome</keyword>
<evidence type="ECO:0000313" key="3">
    <source>
        <dbReference type="Proteomes" id="UP001440612"/>
    </source>
</evidence>
<name>A0ABZ2V653_9RHOB</name>
<dbReference type="InterPro" id="IPR043129">
    <property type="entry name" value="ATPase_NBD"/>
</dbReference>
<proteinExistence type="inferred from homology"/>
<accession>A0ABZ2V653</accession>
<evidence type="ECO:0000256" key="1">
    <source>
        <dbReference type="ARBA" id="ARBA00006479"/>
    </source>
</evidence>
<dbReference type="InterPro" id="IPR000600">
    <property type="entry name" value="ROK"/>
</dbReference>
<dbReference type="RefSeq" id="WP_341366857.1">
    <property type="nucleotide sequence ID" value="NZ_CP150951.2"/>
</dbReference>
<gene>
    <name evidence="2" type="ORF">AABB29_18195</name>
</gene>
<dbReference type="Gene3D" id="3.30.420.40">
    <property type="match status" value="2"/>
</dbReference>
<evidence type="ECO:0000313" key="2">
    <source>
        <dbReference type="EMBL" id="WZC48744.1"/>
    </source>
</evidence>
<dbReference type="InterPro" id="IPR049874">
    <property type="entry name" value="ROK_cs"/>
</dbReference>
<dbReference type="EMBL" id="CP150951">
    <property type="protein sequence ID" value="WZC48744.1"/>
    <property type="molecule type" value="Genomic_DNA"/>
</dbReference>
<dbReference type="Pfam" id="PF00480">
    <property type="entry name" value="ROK"/>
    <property type="match status" value="1"/>
</dbReference>
<comment type="similarity">
    <text evidence="1">Belongs to the ROK (NagC/XylR) family.</text>
</comment>
<dbReference type="PANTHER" id="PTHR18964">
    <property type="entry name" value="ROK (REPRESSOR, ORF, KINASE) FAMILY"/>
    <property type="match status" value="1"/>
</dbReference>
<dbReference type="PROSITE" id="PS01125">
    <property type="entry name" value="ROK"/>
    <property type="match status" value="1"/>
</dbReference>
<protein>
    <submittedName>
        <fullName evidence="2">ROK family protein</fullName>
    </submittedName>
</protein>
<dbReference type="SUPFAM" id="SSF53067">
    <property type="entry name" value="Actin-like ATPase domain"/>
    <property type="match status" value="1"/>
</dbReference>
<dbReference type="PANTHER" id="PTHR18964:SF149">
    <property type="entry name" value="BIFUNCTIONAL UDP-N-ACETYLGLUCOSAMINE 2-EPIMERASE_N-ACETYLMANNOSAMINE KINASE"/>
    <property type="match status" value="1"/>
</dbReference>
<reference evidence="3" key="1">
    <citation type="submission" date="2024-04" db="EMBL/GenBank/DDBJ databases">
        <title>Phylogenomic analyses of a clade within the roseobacter group suggest taxonomic reassignments of species of the genera Aestuariivita, Citreicella, Loktanella, Nautella, Pelagibaca, Ruegeria, Thalassobius, Thiobacimonas and Tropicibacter, and the proposal o.</title>
        <authorList>
            <person name="Jeon C.O."/>
        </authorList>
    </citation>
    <scope>NUCLEOTIDE SEQUENCE [LARGE SCALE GENOMIC DNA]</scope>
    <source>
        <strain evidence="3">BS5-3</strain>
    </source>
</reference>
<organism evidence="2 3">
    <name type="scientific">Yoonia phaeophyticola</name>
    <dbReference type="NCBI Taxonomy" id="3137369"/>
    <lineage>
        <taxon>Bacteria</taxon>
        <taxon>Pseudomonadati</taxon>
        <taxon>Pseudomonadota</taxon>
        <taxon>Alphaproteobacteria</taxon>
        <taxon>Rhodobacterales</taxon>
        <taxon>Paracoccaceae</taxon>
        <taxon>Yoonia</taxon>
    </lineage>
</organism>
<dbReference type="Proteomes" id="UP001440612">
    <property type="component" value="Chromosome"/>
</dbReference>
<sequence length="302" mass="30799">MIAAGIDLGGTKTEIQLFDENWDTCASRRSATPSDYTALLDMLGQHIAWAQAQTGPDLPIGIGAAGLVHPVTGLVLAANLCASGHPLPADISAAAGQPITYLNDCKAMALSEAVFGAGRGHKIVLSMTLGTGIGGGIAIDGALLHGPNQMQGEVGHSAAPAHLVAEYGLPLVRCGCGRIGCAETLIAGPGLTRICNALTGQVLPPEQITARKDGDMQTVWTLWCDLVADLMRNLTLTIDPNIIVIGGGLSQVGGVADDLTAALMRARLADFPTPPIVTAAGGSSSGARGAAYAAWQEGMRHG</sequence>